<dbReference type="EMBL" id="CM000950">
    <property type="protein sequence ID" value="EDY66163.1"/>
    <property type="molecule type" value="Genomic_DNA"/>
</dbReference>
<sequence length="241" mass="25183">MLSSAVSAGVPSSVRRRPPPNAVLRPSRRGRAVEGEAPMDPGPQAGRPRLFRVVLALAAGTVLLAAVAVAAFMVSAGTGTTDTEATPAPGDAVDGPTDTAAPLPPAAGRALVSRTARITALVNAERDKAGCPRLAVDARLESAARAHADDMAARGYYGHVGPDGRDGGKRMTAAGYTWSRWAENIHRGRVDPSAVVADWLRSPEHRESILDCRFEDMGVGVNTGPGGPWWVQDLGTRRGAR</sequence>
<dbReference type="PANTHER" id="PTHR31157:SF1">
    <property type="entry name" value="SCP DOMAIN-CONTAINING PROTEIN"/>
    <property type="match status" value="1"/>
</dbReference>
<keyword evidence="2" id="KW-1133">Transmembrane helix</keyword>
<dbReference type="AlphaFoldDB" id="B5HH52"/>
<evidence type="ECO:0000259" key="3">
    <source>
        <dbReference type="Pfam" id="PF00188"/>
    </source>
</evidence>
<reference evidence="5" key="2">
    <citation type="submission" date="2009-10" db="EMBL/GenBank/DDBJ databases">
        <title>The genome sequence of Streptomyces pristinaespiralis strain ATCC 25486.</title>
        <authorList>
            <consortium name="The Broad Institute Genome Sequencing Platform"/>
            <consortium name="Broad Institute Microbial Sequencing Center"/>
            <person name="Fischbach M."/>
            <person name="Godfrey P."/>
            <person name="Ward D."/>
            <person name="Young S."/>
            <person name="Zeng Q."/>
            <person name="Koehrsen M."/>
            <person name="Alvarado L."/>
            <person name="Berlin A.M."/>
            <person name="Bochicchio J."/>
            <person name="Borenstein D."/>
            <person name="Chapman S.B."/>
            <person name="Chen Z."/>
            <person name="Engels R."/>
            <person name="Freedman E."/>
            <person name="Gellesch M."/>
            <person name="Goldberg J."/>
            <person name="Griggs A."/>
            <person name="Gujja S."/>
            <person name="Heilman E.R."/>
            <person name="Heiman D.I."/>
            <person name="Hepburn T.A."/>
            <person name="Howarth C."/>
            <person name="Jen D."/>
            <person name="Larson L."/>
            <person name="Lewis B."/>
            <person name="Mehta T."/>
            <person name="Park D."/>
            <person name="Pearson M."/>
            <person name="Richards J."/>
            <person name="Roberts A."/>
            <person name="Saif S."/>
            <person name="Shea T.D."/>
            <person name="Shenoy N."/>
            <person name="Sisk P."/>
            <person name="Stolte C."/>
            <person name="Sykes S.N."/>
            <person name="Thomson T."/>
            <person name="Walk T."/>
            <person name="White J."/>
            <person name="Yandava C."/>
            <person name="Straight P."/>
            <person name="Clardy J."/>
            <person name="Hung D."/>
            <person name="Kolter R."/>
            <person name="Mekalanos J."/>
            <person name="Walker S."/>
            <person name="Walsh C.T."/>
            <person name="Wieland-Brown L.C."/>
            <person name="Haas B."/>
            <person name="Nusbaum C."/>
            <person name="Birren B."/>
        </authorList>
    </citation>
    <scope>NUCLEOTIDE SEQUENCE [LARGE SCALE GENOMIC DNA]</scope>
    <source>
        <strain evidence="5">ATCC 25486 / DSM 40338 / CBS 914.69 / JCM 4507 / NBRC 13074 / NRRL 2958 / 5647</strain>
    </source>
</reference>
<keyword evidence="5" id="KW-1185">Reference proteome</keyword>
<reference evidence="5" key="1">
    <citation type="submission" date="2008-02" db="EMBL/GenBank/DDBJ databases">
        <authorList>
            <consortium name="The Broad Institute Genome Sequencing Platform"/>
            <person name="Fischbach M."/>
            <person name="Ward D."/>
            <person name="Young S."/>
            <person name="Jaffe D."/>
            <person name="Gnerre S."/>
            <person name="Berlin A."/>
            <person name="Heiman D."/>
            <person name="Hepburn T."/>
            <person name="Sykes S."/>
            <person name="Alvarado L."/>
            <person name="Kodira C.D."/>
            <person name="Straight P."/>
            <person name="Clardy J."/>
            <person name="Hung D."/>
            <person name="Kolter R."/>
            <person name="Mekalanos J."/>
            <person name="Walker S."/>
            <person name="Walsh C.T."/>
            <person name="Lander E."/>
            <person name="Galagan J."/>
            <person name="Nusbaum C."/>
            <person name="Birren B."/>
        </authorList>
    </citation>
    <scope>NUCLEOTIDE SEQUENCE [LARGE SCALE GENOMIC DNA]</scope>
    <source>
        <strain evidence="5">ATCC 25486 / DSM 40338 / CBS 914.69 / JCM 4507 / NBRC 13074 / NRRL 2958 / 5647</strain>
    </source>
</reference>
<dbReference type="InterPro" id="IPR014044">
    <property type="entry name" value="CAP_dom"/>
</dbReference>
<evidence type="ECO:0000313" key="4">
    <source>
        <dbReference type="EMBL" id="EDY66163.1"/>
    </source>
</evidence>
<evidence type="ECO:0000256" key="1">
    <source>
        <dbReference type="SAM" id="MobiDB-lite"/>
    </source>
</evidence>
<dbReference type="InterPro" id="IPR035940">
    <property type="entry name" value="CAP_sf"/>
</dbReference>
<keyword evidence="2" id="KW-0472">Membrane</keyword>
<dbReference type="CDD" id="cd05379">
    <property type="entry name" value="CAP_bacterial"/>
    <property type="match status" value="1"/>
</dbReference>
<proteinExistence type="predicted"/>
<accession>B5HH52</accession>
<feature type="transmembrane region" description="Helical" evidence="2">
    <location>
        <begin position="53"/>
        <end position="74"/>
    </location>
</feature>
<dbReference type="Gene3D" id="3.40.33.10">
    <property type="entry name" value="CAP"/>
    <property type="match status" value="1"/>
</dbReference>
<dbReference type="PANTHER" id="PTHR31157">
    <property type="entry name" value="SCP DOMAIN-CONTAINING PROTEIN"/>
    <property type="match status" value="1"/>
</dbReference>
<keyword evidence="2" id="KW-0812">Transmembrane</keyword>
<feature type="compositionally biased region" description="Low complexity" evidence="1">
    <location>
        <begin position="1"/>
        <end position="13"/>
    </location>
</feature>
<dbReference type="eggNOG" id="COG2340">
    <property type="taxonomic scope" value="Bacteria"/>
</dbReference>
<feature type="domain" description="SCP" evidence="3">
    <location>
        <begin position="120"/>
        <end position="233"/>
    </location>
</feature>
<evidence type="ECO:0000256" key="2">
    <source>
        <dbReference type="SAM" id="Phobius"/>
    </source>
</evidence>
<feature type="region of interest" description="Disordered" evidence="1">
    <location>
        <begin position="1"/>
        <end position="45"/>
    </location>
</feature>
<protein>
    <recommendedName>
        <fullName evidence="3">SCP domain-containing protein</fullName>
    </recommendedName>
</protein>
<organism evidence="4 5">
    <name type="scientific">Streptomyces pristinaespiralis (strain ATCC 25486 / DSM 40338 / CBS 914.69 / JCM 4507 / KCC S-0507 / NBRC 13074 / NRRL 2958 / 5647)</name>
    <dbReference type="NCBI Taxonomy" id="457429"/>
    <lineage>
        <taxon>Bacteria</taxon>
        <taxon>Bacillati</taxon>
        <taxon>Actinomycetota</taxon>
        <taxon>Actinomycetes</taxon>
        <taxon>Kitasatosporales</taxon>
        <taxon>Streptomycetaceae</taxon>
        <taxon>Streptomyces</taxon>
    </lineage>
</organism>
<gene>
    <name evidence="4" type="ORF">SSDG_04485</name>
</gene>
<dbReference type="SUPFAM" id="SSF55797">
    <property type="entry name" value="PR-1-like"/>
    <property type="match status" value="1"/>
</dbReference>
<name>B5HH52_STRE2</name>
<dbReference type="HOGENOM" id="CLU_048111_3_2_11"/>
<dbReference type="Pfam" id="PF00188">
    <property type="entry name" value="CAP"/>
    <property type="match status" value="1"/>
</dbReference>
<evidence type="ECO:0000313" key="5">
    <source>
        <dbReference type="Proteomes" id="UP000002805"/>
    </source>
</evidence>
<dbReference type="Proteomes" id="UP000002805">
    <property type="component" value="Chromosome"/>
</dbReference>